<keyword evidence="2" id="KW-0614">Plasmid</keyword>
<geneLocation type="plasmid" evidence="3 5">
    <name>unnamed2</name>
</geneLocation>
<proteinExistence type="predicted"/>
<dbReference type="EMBL" id="CP118102">
    <property type="protein sequence ID" value="WDH85428.1"/>
    <property type="molecule type" value="Genomic_DNA"/>
</dbReference>
<dbReference type="InterPro" id="IPR057253">
    <property type="entry name" value="CoiA-like_N"/>
</dbReference>
<evidence type="ECO:0000259" key="1">
    <source>
        <dbReference type="Pfam" id="PF25164"/>
    </source>
</evidence>
<evidence type="ECO:0000313" key="5">
    <source>
        <dbReference type="Proteomes" id="UP001221519"/>
    </source>
</evidence>
<evidence type="ECO:0000313" key="4">
    <source>
        <dbReference type="Proteomes" id="UP001220962"/>
    </source>
</evidence>
<accession>A0AAX3N6I6</accession>
<name>A0AAX3N6I6_9BACL</name>
<evidence type="ECO:0000313" key="3">
    <source>
        <dbReference type="EMBL" id="WDI05392.1"/>
    </source>
</evidence>
<dbReference type="Proteomes" id="UP001220962">
    <property type="component" value="Plasmid unnamed1"/>
</dbReference>
<dbReference type="RefSeq" id="WP_205055014.1">
    <property type="nucleotide sequence ID" value="NZ_CP118102.1"/>
</dbReference>
<evidence type="ECO:0000313" key="2">
    <source>
        <dbReference type="EMBL" id="WDH85428.1"/>
    </source>
</evidence>
<dbReference type="Pfam" id="PF25164">
    <property type="entry name" value="CoiA_N"/>
    <property type="match status" value="1"/>
</dbReference>
<dbReference type="Proteomes" id="UP001221519">
    <property type="component" value="Plasmid unnamed2"/>
</dbReference>
<dbReference type="EMBL" id="CP118110">
    <property type="protein sequence ID" value="WDI05392.1"/>
    <property type="molecule type" value="Genomic_DNA"/>
</dbReference>
<reference evidence="2 5" key="1">
    <citation type="submission" date="2023-02" db="EMBL/GenBank/DDBJ databases">
        <title>Pathogen: clinical or host-associated sample.</title>
        <authorList>
            <person name="Hergert J."/>
            <person name="Casey R."/>
            <person name="Wagner J."/>
            <person name="Young E.L."/>
            <person name="Oakeson K.F."/>
        </authorList>
    </citation>
    <scope>NUCLEOTIDE SEQUENCE</scope>
    <source>
        <strain evidence="3 5">2022CK-00829</strain>
        <strain evidence="2">2022CK-00830</strain>
        <plasmid evidence="2">unnamed1</plasmid>
        <plasmid evidence="3 5">unnamed2</plasmid>
    </source>
</reference>
<organism evidence="2 4">
    <name type="scientific">Paenibacillus urinalis</name>
    <dbReference type="NCBI Taxonomy" id="521520"/>
    <lineage>
        <taxon>Bacteria</taxon>
        <taxon>Bacillati</taxon>
        <taxon>Bacillota</taxon>
        <taxon>Bacilli</taxon>
        <taxon>Bacillales</taxon>
        <taxon>Paenibacillaceae</taxon>
        <taxon>Paenibacillus</taxon>
    </lineage>
</organism>
<geneLocation type="plasmid" evidence="2 4">
    <name>unnamed1</name>
</geneLocation>
<feature type="domain" description="Competence protein CoiA-like N-terminal" evidence="1">
    <location>
        <begin position="35"/>
        <end position="70"/>
    </location>
</feature>
<protein>
    <submittedName>
        <fullName evidence="2">Competence protein CoiA family protein</fullName>
    </submittedName>
</protein>
<keyword evidence="5" id="KW-1185">Reference proteome</keyword>
<gene>
    <name evidence="2" type="ORF">PUW23_25665</name>
    <name evidence="3" type="ORF">PUW25_26735</name>
</gene>
<dbReference type="AlphaFoldDB" id="A0AAX3N6I6"/>
<sequence length="441" mass="52579">MDLGMYEKDLINIRLILEQTEQIDHQTIIEKYRNYSRKGAITCPFCGEKLKLRAGEIRDIHFSHPVGKTCMKAKAYDTYQRQTFRENEKHSVMKEIIYTELKGQERFKNDLKVEYGYLEKAEEKWNIYPDIYLKKGDREFALNIITNIQQIGDEKVVNNIHRRNSYFKNKGLEIIWFIEERELADDFVNRVLHLWEAEYNLAMKTREDHIWDEHIRELSLKYPEYKLPEVFGYKSQNEALPLEVHSLYYIRSLQEGMEFTVHRLILDNKIAPFRAFALTKSYPLKLSYALSIDTEISLSDKEQENLNRKEFEEEFIDKINNQITNDNYVGYSDLSEFSFSSVNFNPYERTVISDEATRKIIQEDELENKRESHNPDYYLKQIINFTITDEEARHFYEGLASRHVDLATHNLRLDNICNAIESFSSFCNNEARVWLDKILRL</sequence>